<accession>A0ABW3M590</accession>
<evidence type="ECO:0000313" key="1">
    <source>
        <dbReference type="EMBL" id="MFD1044774.1"/>
    </source>
</evidence>
<keyword evidence="1" id="KW-0378">Hydrolase</keyword>
<comment type="caution">
    <text evidence="1">The sequence shown here is derived from an EMBL/GenBank/DDBJ whole genome shotgun (WGS) entry which is preliminary data.</text>
</comment>
<feature type="non-terminal residue" evidence="1">
    <location>
        <position position="1"/>
    </location>
</feature>
<organism evidence="1 2">
    <name type="scientific">Kibdelosporangium lantanae</name>
    <dbReference type="NCBI Taxonomy" id="1497396"/>
    <lineage>
        <taxon>Bacteria</taxon>
        <taxon>Bacillati</taxon>
        <taxon>Actinomycetota</taxon>
        <taxon>Actinomycetes</taxon>
        <taxon>Pseudonocardiales</taxon>
        <taxon>Pseudonocardiaceae</taxon>
        <taxon>Kibdelosporangium</taxon>
    </lineage>
</organism>
<gene>
    <name evidence="1" type="ORF">ACFQ1S_03765</name>
</gene>
<proteinExistence type="predicted"/>
<reference evidence="2" key="1">
    <citation type="journal article" date="2019" name="Int. J. Syst. Evol. Microbiol.">
        <title>The Global Catalogue of Microorganisms (GCM) 10K type strain sequencing project: providing services to taxonomists for standard genome sequencing and annotation.</title>
        <authorList>
            <consortium name="The Broad Institute Genomics Platform"/>
            <consortium name="The Broad Institute Genome Sequencing Center for Infectious Disease"/>
            <person name="Wu L."/>
            <person name="Ma J."/>
        </authorList>
    </citation>
    <scope>NUCLEOTIDE SEQUENCE [LARGE SCALE GENOMIC DNA]</scope>
    <source>
        <strain evidence="2">JCM 31486</strain>
    </source>
</reference>
<protein>
    <submittedName>
        <fullName evidence="1">Alpha/beta hydrolase</fullName>
    </submittedName>
</protein>
<dbReference type="Gene3D" id="3.40.50.1820">
    <property type="entry name" value="alpha/beta hydrolase"/>
    <property type="match status" value="1"/>
</dbReference>
<dbReference type="SUPFAM" id="SSF53474">
    <property type="entry name" value="alpha/beta-Hydrolases"/>
    <property type="match status" value="1"/>
</dbReference>
<name>A0ABW3M590_9PSEU</name>
<dbReference type="Proteomes" id="UP001597045">
    <property type="component" value="Unassembled WGS sequence"/>
</dbReference>
<evidence type="ECO:0000313" key="2">
    <source>
        <dbReference type="Proteomes" id="UP001597045"/>
    </source>
</evidence>
<keyword evidence="2" id="KW-1185">Reference proteome</keyword>
<dbReference type="InterPro" id="IPR029058">
    <property type="entry name" value="AB_hydrolase_fold"/>
</dbReference>
<sequence length="122" mass="12751">RRDDAVALFMTAAAGMPVEAVEGMKQSPYWAPVVEVAHTIAYDGRIMGTTMSGGPLPGDRWSAVTVPALVMYGERTWPALVAGAKAAAEVLPTARLVAVDGEQHSAPAHVLAPVLREFVGLG</sequence>
<dbReference type="EMBL" id="JBHTIS010000122">
    <property type="protein sequence ID" value="MFD1044774.1"/>
    <property type="molecule type" value="Genomic_DNA"/>
</dbReference>
<dbReference type="GO" id="GO:0016787">
    <property type="term" value="F:hydrolase activity"/>
    <property type="evidence" value="ECO:0007669"/>
    <property type="project" value="UniProtKB-KW"/>
</dbReference>